<feature type="binding site" evidence="5 6">
    <location>
        <position position="70"/>
    </location>
    <ligand>
        <name>substrate</name>
    </ligand>
</feature>
<dbReference type="PROSITE" id="PS01064">
    <property type="entry name" value="PYRIDOX_OXIDASE"/>
    <property type="match status" value="1"/>
</dbReference>
<keyword evidence="4 5" id="KW-0560">Oxidoreductase</keyword>
<dbReference type="Pfam" id="PF01243">
    <property type="entry name" value="PNPOx_N"/>
    <property type="match status" value="1"/>
</dbReference>
<name>A0A1A9F2B9_9GAMM</name>
<organism evidence="10 11">
    <name type="scientific">Marinobacterium aestuarii</name>
    <dbReference type="NCBI Taxonomy" id="1821621"/>
    <lineage>
        <taxon>Bacteria</taxon>
        <taxon>Pseudomonadati</taxon>
        <taxon>Pseudomonadota</taxon>
        <taxon>Gammaproteobacteria</taxon>
        <taxon>Oceanospirillales</taxon>
        <taxon>Oceanospirillaceae</taxon>
        <taxon>Marinobacterium</taxon>
    </lineage>
</organism>
<evidence type="ECO:0000313" key="11">
    <source>
        <dbReference type="Proteomes" id="UP000078070"/>
    </source>
</evidence>
<dbReference type="InterPro" id="IPR012349">
    <property type="entry name" value="Split_barrel_FMN-bd"/>
</dbReference>
<feature type="binding site" evidence="5 6">
    <location>
        <position position="135"/>
    </location>
    <ligand>
        <name>substrate</name>
    </ligand>
</feature>
<dbReference type="GO" id="GO:0004733">
    <property type="term" value="F:pyridoxamine phosphate oxidase activity"/>
    <property type="evidence" value="ECO:0007669"/>
    <property type="project" value="UniProtKB-UniRule"/>
</dbReference>
<evidence type="ECO:0000313" key="10">
    <source>
        <dbReference type="EMBL" id="ANG64242.1"/>
    </source>
</evidence>
<dbReference type="NCBIfam" id="NF004231">
    <property type="entry name" value="PRK05679.1"/>
    <property type="match status" value="1"/>
</dbReference>
<feature type="binding site" evidence="6">
    <location>
        <begin position="12"/>
        <end position="15"/>
    </location>
    <ligand>
        <name>substrate</name>
    </ligand>
</feature>
<accession>A0A1A9F2B9</accession>
<feature type="binding site" evidence="5 6">
    <location>
        <begin position="195"/>
        <end position="197"/>
    </location>
    <ligand>
        <name>substrate</name>
    </ligand>
</feature>
<feature type="binding site" evidence="5 6">
    <location>
        <position position="131"/>
    </location>
    <ligand>
        <name>substrate</name>
    </ligand>
</feature>
<feature type="binding site" evidence="5 7">
    <location>
        <position position="87"/>
    </location>
    <ligand>
        <name>FMN</name>
        <dbReference type="ChEBI" id="CHEBI:58210"/>
    </ligand>
</feature>
<reference evidence="11" key="1">
    <citation type="submission" date="2016-05" db="EMBL/GenBank/DDBJ databases">
        <authorList>
            <person name="Baek K."/>
            <person name="Yang S.-J."/>
        </authorList>
    </citation>
    <scope>NUCLEOTIDE SEQUENCE [LARGE SCALE GENOMIC DNA]</scope>
    <source>
        <strain evidence="11">ST58-10</strain>
    </source>
</reference>
<dbReference type="HAMAP" id="MF_01629">
    <property type="entry name" value="PdxH"/>
    <property type="match status" value="1"/>
</dbReference>
<evidence type="ECO:0000256" key="1">
    <source>
        <dbReference type="ARBA" id="ARBA00007301"/>
    </source>
</evidence>
<feature type="binding site" evidence="5 7">
    <location>
        <position position="199"/>
    </location>
    <ligand>
        <name>FMN</name>
        <dbReference type="ChEBI" id="CHEBI:58210"/>
    </ligand>
</feature>
<evidence type="ECO:0000256" key="3">
    <source>
        <dbReference type="ARBA" id="ARBA00022643"/>
    </source>
</evidence>
<comment type="subunit">
    <text evidence="5">Homodimer.</text>
</comment>
<comment type="pathway">
    <text evidence="5">Cofactor metabolism; pyridoxal 5'-phosphate salvage; pyridoxal 5'-phosphate from pyridoxamine 5'-phosphate: step 1/1.</text>
</comment>
<dbReference type="EMBL" id="CP015839">
    <property type="protein sequence ID" value="ANG64242.1"/>
    <property type="molecule type" value="Genomic_DNA"/>
</dbReference>
<keyword evidence="2 5" id="KW-0285">Flavoprotein</keyword>
<dbReference type="EC" id="1.4.3.5" evidence="5"/>
<comment type="pathway">
    <text evidence="5">Cofactor metabolism; pyridoxal 5'-phosphate salvage; pyridoxal 5'-phosphate from pyridoxine 5'-phosphate: step 1/1.</text>
</comment>
<feature type="binding site" evidence="5 6">
    <location>
        <position position="127"/>
    </location>
    <ligand>
        <name>substrate</name>
    </ligand>
</feature>
<dbReference type="InterPro" id="IPR019740">
    <property type="entry name" value="Pyridox_Oxase_CS"/>
</dbReference>
<feature type="binding site" evidence="5">
    <location>
        <begin position="80"/>
        <end position="81"/>
    </location>
    <ligand>
        <name>FMN</name>
        <dbReference type="ChEBI" id="CHEBI:58210"/>
    </ligand>
</feature>
<evidence type="ECO:0000256" key="7">
    <source>
        <dbReference type="PIRSR" id="PIRSR000190-2"/>
    </source>
</evidence>
<comment type="similarity">
    <text evidence="1 5">Belongs to the pyridoxamine 5'-phosphate oxidase family.</text>
</comment>
<evidence type="ECO:0000256" key="6">
    <source>
        <dbReference type="PIRSR" id="PIRSR000190-1"/>
    </source>
</evidence>
<comment type="catalytic activity">
    <reaction evidence="5">
        <text>pyridoxamine 5'-phosphate + O2 + H2O = pyridoxal 5'-phosphate + H2O2 + NH4(+)</text>
        <dbReference type="Rhea" id="RHEA:15817"/>
        <dbReference type="ChEBI" id="CHEBI:15377"/>
        <dbReference type="ChEBI" id="CHEBI:15379"/>
        <dbReference type="ChEBI" id="CHEBI:16240"/>
        <dbReference type="ChEBI" id="CHEBI:28938"/>
        <dbReference type="ChEBI" id="CHEBI:58451"/>
        <dbReference type="ChEBI" id="CHEBI:597326"/>
        <dbReference type="EC" id="1.4.3.5"/>
    </reaction>
</comment>
<dbReference type="AlphaFoldDB" id="A0A1A9F2B9"/>
<dbReference type="GO" id="GO:0010181">
    <property type="term" value="F:FMN binding"/>
    <property type="evidence" value="ECO:0007669"/>
    <property type="project" value="UniProtKB-UniRule"/>
</dbReference>
<dbReference type="OrthoDB" id="9780392at2"/>
<comment type="cofactor">
    <cofactor evidence="5 7">
        <name>FMN</name>
        <dbReference type="ChEBI" id="CHEBI:58210"/>
    </cofactor>
    <text evidence="5 7">Binds 1 FMN per subunit.</text>
</comment>
<evidence type="ECO:0000259" key="9">
    <source>
        <dbReference type="Pfam" id="PF10590"/>
    </source>
</evidence>
<dbReference type="PIRSF" id="PIRSF000190">
    <property type="entry name" value="Pyd_amn-ph_oxd"/>
    <property type="match status" value="1"/>
</dbReference>
<dbReference type="InterPro" id="IPR019576">
    <property type="entry name" value="Pyridoxamine_oxidase_dimer_C"/>
</dbReference>
<protein>
    <recommendedName>
        <fullName evidence="5">Pyridoxine/pyridoxamine 5'-phosphate oxidase</fullName>
        <ecNumber evidence="5">1.4.3.5</ecNumber>
    </recommendedName>
    <alternativeName>
        <fullName evidence="5">PNP/PMP oxidase</fullName>
        <shortName evidence="5">PNPOx</shortName>
    </alternativeName>
    <alternativeName>
        <fullName evidence="5">Pyridoxal 5'-phosphate synthase</fullName>
    </alternativeName>
</protein>
<keyword evidence="5" id="KW-0664">Pyridoxine biosynthesis</keyword>
<dbReference type="SUPFAM" id="SSF50475">
    <property type="entry name" value="FMN-binding split barrel"/>
    <property type="match status" value="1"/>
</dbReference>
<dbReference type="Proteomes" id="UP000078070">
    <property type="component" value="Chromosome"/>
</dbReference>
<keyword evidence="3 5" id="KW-0288">FMN</keyword>
<comment type="caution">
    <text evidence="5">Lacks conserved residue(s) required for the propagation of feature annotation.</text>
</comment>
<dbReference type="Gene3D" id="2.30.110.10">
    <property type="entry name" value="Electron Transport, Fmn-binding Protein, Chain A"/>
    <property type="match status" value="1"/>
</dbReference>
<dbReference type="GO" id="GO:0008615">
    <property type="term" value="P:pyridoxine biosynthetic process"/>
    <property type="evidence" value="ECO:0007669"/>
    <property type="project" value="UniProtKB-UniRule"/>
</dbReference>
<gene>
    <name evidence="5" type="primary">pdxH</name>
    <name evidence="10" type="ORF">A8C75_18355</name>
</gene>
<dbReference type="Pfam" id="PF10590">
    <property type="entry name" value="PNP_phzG_C"/>
    <property type="match status" value="1"/>
</dbReference>
<comment type="function">
    <text evidence="5">Catalyzes the oxidation of either pyridoxine 5'-phosphate (PNP) or pyridoxamine 5'-phosphate (PMP) into pyridoxal 5'-phosphate (PLP).</text>
</comment>
<sequence>MTDNTGDYKALRREYQAQALERADLAADPVEQFGRWLSEIRVLMPTDATSMTLATADATGMPSARIVLLKHFDAEGFCWYSDYRSHKGQDLVENPQAELMFYWPLLERQVRICGVVERLPDASAQSYFAARPLGSRLSAAASQQSAVVDSRATLEQRVEALRAQHPDGQVPKPAQWGGYRLQPLAFEFWQGRESRLHDRMRYRLQDAAWIIERLQP</sequence>
<evidence type="ECO:0000256" key="4">
    <source>
        <dbReference type="ARBA" id="ARBA00023002"/>
    </source>
</evidence>
<dbReference type="UniPathway" id="UPA01068">
    <property type="reaction ID" value="UER00304"/>
</dbReference>
<dbReference type="RefSeq" id="WP_067385680.1">
    <property type="nucleotide sequence ID" value="NZ_CP015839.1"/>
</dbReference>
<evidence type="ECO:0000259" key="8">
    <source>
        <dbReference type="Pfam" id="PF01243"/>
    </source>
</evidence>
<dbReference type="NCBIfam" id="TIGR00558">
    <property type="entry name" value="pdxH"/>
    <property type="match status" value="1"/>
</dbReference>
<reference evidence="10 11" key="2">
    <citation type="journal article" date="2018" name="Int. J. Syst. Evol. Microbiol.">
        <title>Marinobacterium aestuarii sp. nov., a benzene-degrading marine bacterium isolated from estuary sediment.</title>
        <authorList>
            <person name="Bae S.S."/>
            <person name="Jung J."/>
            <person name="Chung D."/>
            <person name="Baek K."/>
        </authorList>
    </citation>
    <scope>NUCLEOTIDE SEQUENCE [LARGE SCALE GENOMIC DNA]</scope>
    <source>
        <strain evidence="10 11">ST58-10</strain>
    </source>
</reference>
<evidence type="ECO:0000256" key="5">
    <source>
        <dbReference type="HAMAP-Rule" id="MF_01629"/>
    </source>
</evidence>
<evidence type="ECO:0000256" key="2">
    <source>
        <dbReference type="ARBA" id="ARBA00022630"/>
    </source>
</evidence>
<comment type="catalytic activity">
    <reaction evidence="5">
        <text>pyridoxine 5'-phosphate + O2 = pyridoxal 5'-phosphate + H2O2</text>
        <dbReference type="Rhea" id="RHEA:15149"/>
        <dbReference type="ChEBI" id="CHEBI:15379"/>
        <dbReference type="ChEBI" id="CHEBI:16240"/>
        <dbReference type="ChEBI" id="CHEBI:58589"/>
        <dbReference type="ChEBI" id="CHEBI:597326"/>
        <dbReference type="EC" id="1.4.3.5"/>
    </reaction>
</comment>
<feature type="binding site" evidence="5 7">
    <location>
        <begin position="65"/>
        <end position="70"/>
    </location>
    <ligand>
        <name>FMN</name>
        <dbReference type="ChEBI" id="CHEBI:58210"/>
    </ligand>
</feature>
<dbReference type="KEGG" id="mars:A8C75_18355"/>
<dbReference type="PANTHER" id="PTHR10851">
    <property type="entry name" value="PYRIDOXINE-5-PHOSPHATE OXIDASE"/>
    <property type="match status" value="1"/>
</dbReference>
<feature type="domain" description="Pyridoxamine 5'-phosphate oxidase N-terminal" evidence="8">
    <location>
        <begin position="47"/>
        <end position="164"/>
    </location>
</feature>
<feature type="domain" description="Pyridoxine 5'-phosphate oxidase dimerisation C-terminal" evidence="9">
    <location>
        <begin position="176"/>
        <end position="216"/>
    </location>
</feature>
<dbReference type="InterPro" id="IPR000659">
    <property type="entry name" value="Pyridox_Oxase"/>
</dbReference>
<dbReference type="STRING" id="1821621.A8C75_18355"/>
<dbReference type="InterPro" id="IPR011576">
    <property type="entry name" value="Pyridox_Oxase_N"/>
</dbReference>
<feature type="binding site" evidence="5 7">
    <location>
        <position position="189"/>
    </location>
    <ligand>
        <name>FMN</name>
        <dbReference type="ChEBI" id="CHEBI:58210"/>
    </ligand>
</feature>
<keyword evidence="11" id="KW-1185">Reference proteome</keyword>
<feature type="binding site" evidence="5 7">
    <location>
        <position position="109"/>
    </location>
    <ligand>
        <name>FMN</name>
        <dbReference type="ChEBI" id="CHEBI:58210"/>
    </ligand>
</feature>
<dbReference type="PANTHER" id="PTHR10851:SF0">
    <property type="entry name" value="PYRIDOXINE-5'-PHOSPHATE OXIDASE"/>
    <property type="match status" value="1"/>
</dbReference>
<feature type="binding site" evidence="5 7">
    <location>
        <begin position="144"/>
        <end position="145"/>
    </location>
    <ligand>
        <name>FMN</name>
        <dbReference type="ChEBI" id="CHEBI:58210"/>
    </ligand>
</feature>
<proteinExistence type="inferred from homology"/>